<evidence type="ECO:0000313" key="4">
    <source>
        <dbReference type="Proteomes" id="UP001528912"/>
    </source>
</evidence>
<evidence type="ECO:0000259" key="2">
    <source>
        <dbReference type="Pfam" id="PF01261"/>
    </source>
</evidence>
<dbReference type="Gene3D" id="3.20.20.150">
    <property type="entry name" value="Divalent-metal-dependent TIM barrel enzymes"/>
    <property type="match status" value="1"/>
</dbReference>
<dbReference type="SUPFAM" id="SSF51658">
    <property type="entry name" value="Xylose isomerase-like"/>
    <property type="match status" value="1"/>
</dbReference>
<evidence type="ECO:0000256" key="1">
    <source>
        <dbReference type="ARBA" id="ARBA00023277"/>
    </source>
</evidence>
<dbReference type="Proteomes" id="UP001528912">
    <property type="component" value="Unassembled WGS sequence"/>
</dbReference>
<reference evidence="3 4" key="1">
    <citation type="submission" date="2023-03" db="EMBL/GenBank/DDBJ databases">
        <title>YIM 133296 draft genome.</title>
        <authorList>
            <person name="Xiong L."/>
        </authorList>
    </citation>
    <scope>NUCLEOTIDE SEQUENCE [LARGE SCALE GENOMIC DNA]</scope>
    <source>
        <strain evidence="3 4">YIM 133296</strain>
    </source>
</reference>
<proteinExistence type="predicted"/>
<dbReference type="RefSeq" id="WP_277190851.1">
    <property type="nucleotide sequence ID" value="NZ_JAROAV010000008.1"/>
</dbReference>
<protein>
    <submittedName>
        <fullName evidence="3">TIM barrel protein</fullName>
    </submittedName>
</protein>
<dbReference type="InterPro" id="IPR013022">
    <property type="entry name" value="Xyl_isomerase-like_TIM-brl"/>
</dbReference>
<accession>A0ABT6C2R1</accession>
<dbReference type="PANTHER" id="PTHR12110">
    <property type="entry name" value="HYDROXYPYRUVATE ISOMERASE"/>
    <property type="match status" value="1"/>
</dbReference>
<gene>
    <name evidence="3" type="ORF">P4R38_02160</name>
</gene>
<keyword evidence="4" id="KW-1185">Reference proteome</keyword>
<dbReference type="PANTHER" id="PTHR12110:SF41">
    <property type="entry name" value="INOSOSE DEHYDRATASE"/>
    <property type="match status" value="1"/>
</dbReference>
<feature type="domain" description="Xylose isomerase-like TIM barrel" evidence="2">
    <location>
        <begin position="86"/>
        <end position="260"/>
    </location>
</feature>
<evidence type="ECO:0000313" key="3">
    <source>
        <dbReference type="EMBL" id="MDF8263048.1"/>
    </source>
</evidence>
<dbReference type="InterPro" id="IPR036237">
    <property type="entry name" value="Xyl_isomerase-like_sf"/>
</dbReference>
<dbReference type="EMBL" id="JAROAV010000008">
    <property type="protein sequence ID" value="MDF8263048.1"/>
    <property type="molecule type" value="Genomic_DNA"/>
</dbReference>
<dbReference type="InterPro" id="IPR050312">
    <property type="entry name" value="IolE/XylAMocC-like"/>
</dbReference>
<sequence>MSALGDRVAAAPISWGVSEVKGWGVQLTPEQVLAAVRDVGLRATELGPDGFLGDDPARTLRAHSLTAVAQFVPVVLHDETIDPMPEFDRAATTLATVGGSTLVLAAVTRAEGYDDRPAWSEASWTRALGLLDELTARGADRGVEVAIHPHVGTMIESGPEVDRVLAGSRVPLCLDTGHLLIGGTDPLALAREHGDRIAHVHLKDVRHDLLQQVHSGGLAYSTAVERGLYVPLGEGDLDVDAIVETLEQQGYSGWYVLEQDRVMTSTDPGVATSDVRTSLLAMERLDQVVRP</sequence>
<keyword evidence="1" id="KW-0119">Carbohydrate metabolism</keyword>
<organism evidence="3 4">
    <name type="scientific">Luteipulveratus flavus</name>
    <dbReference type="NCBI Taxonomy" id="3031728"/>
    <lineage>
        <taxon>Bacteria</taxon>
        <taxon>Bacillati</taxon>
        <taxon>Actinomycetota</taxon>
        <taxon>Actinomycetes</taxon>
        <taxon>Micrococcales</taxon>
        <taxon>Dermacoccaceae</taxon>
        <taxon>Luteipulveratus</taxon>
    </lineage>
</organism>
<dbReference type="Pfam" id="PF01261">
    <property type="entry name" value="AP_endonuc_2"/>
    <property type="match status" value="1"/>
</dbReference>
<name>A0ABT6C2R1_9MICO</name>
<comment type="caution">
    <text evidence="3">The sequence shown here is derived from an EMBL/GenBank/DDBJ whole genome shotgun (WGS) entry which is preliminary data.</text>
</comment>